<feature type="transmembrane region" description="Helical" evidence="1">
    <location>
        <begin position="48"/>
        <end position="69"/>
    </location>
</feature>
<dbReference type="AlphaFoldDB" id="A0A849HAZ2"/>
<dbReference type="RefSeq" id="WP_171242161.1">
    <property type="nucleotide sequence ID" value="NZ_JABEPQ010000001.1"/>
</dbReference>
<evidence type="ECO:0000313" key="3">
    <source>
        <dbReference type="Proteomes" id="UP000588586"/>
    </source>
</evidence>
<name>A0A849HAZ2_9MICO</name>
<keyword evidence="3" id="KW-1185">Reference proteome</keyword>
<keyword evidence="1" id="KW-0812">Transmembrane</keyword>
<feature type="transmembrane region" description="Helical" evidence="1">
    <location>
        <begin position="12"/>
        <end position="36"/>
    </location>
</feature>
<proteinExistence type="predicted"/>
<reference evidence="2 3" key="1">
    <citation type="submission" date="2020-04" db="EMBL/GenBank/DDBJ databases">
        <title>Knoellia sp. isolate from air conditioner.</title>
        <authorList>
            <person name="Chea S."/>
            <person name="Kim D.-U."/>
        </authorList>
    </citation>
    <scope>NUCLEOTIDE SEQUENCE [LARGE SCALE GENOMIC DNA]</scope>
    <source>
        <strain evidence="2 3">DB2414S</strain>
    </source>
</reference>
<accession>A0A849HAZ2</accession>
<keyword evidence="1" id="KW-0472">Membrane</keyword>
<keyword evidence="1" id="KW-1133">Transmembrane helix</keyword>
<evidence type="ECO:0000313" key="2">
    <source>
        <dbReference type="EMBL" id="NNM45095.1"/>
    </source>
</evidence>
<dbReference type="EMBL" id="JABEPQ010000001">
    <property type="protein sequence ID" value="NNM45095.1"/>
    <property type="molecule type" value="Genomic_DNA"/>
</dbReference>
<sequence length="141" mass="15011">MTNHHGIRTFVLHVFEMLLVMAIGMGVFSALAAFLFSVAGSSLMGQPGWLRVALMGVNMTVPMVLWMLLRGHTAAQNAEMAASMVVPSAVAALFVAAGTFSTATGFVVQHVVMVPAMIGVMLLRYDEYSHHETHHGAVLGG</sequence>
<protein>
    <submittedName>
        <fullName evidence="2">Uncharacterized protein</fullName>
    </submittedName>
</protein>
<evidence type="ECO:0000256" key="1">
    <source>
        <dbReference type="SAM" id="Phobius"/>
    </source>
</evidence>
<organism evidence="2 3">
    <name type="scientific">Knoellia koreensis</name>
    <dbReference type="NCBI Taxonomy" id="2730921"/>
    <lineage>
        <taxon>Bacteria</taxon>
        <taxon>Bacillati</taxon>
        <taxon>Actinomycetota</taxon>
        <taxon>Actinomycetes</taxon>
        <taxon>Micrococcales</taxon>
        <taxon>Intrasporangiaceae</taxon>
        <taxon>Knoellia</taxon>
    </lineage>
</organism>
<comment type="caution">
    <text evidence="2">The sequence shown here is derived from an EMBL/GenBank/DDBJ whole genome shotgun (WGS) entry which is preliminary data.</text>
</comment>
<gene>
    <name evidence="2" type="ORF">HJG52_03630</name>
</gene>
<dbReference type="Proteomes" id="UP000588586">
    <property type="component" value="Unassembled WGS sequence"/>
</dbReference>